<reference evidence="1 2" key="1">
    <citation type="submission" date="2019-11" db="EMBL/GenBank/DDBJ databases">
        <title>Pseudomonas karstica sp. nov. and Pseudomonas spelaei sp. nov. from karst caves.</title>
        <authorList>
            <person name="Zeman M."/>
        </authorList>
    </citation>
    <scope>NUCLEOTIDE SEQUENCE [LARGE SCALE GENOMIC DNA]</scope>
    <source>
        <strain evidence="1 2">CCM 7893</strain>
    </source>
</reference>
<protein>
    <submittedName>
        <fullName evidence="1">Uncharacterized protein</fullName>
    </submittedName>
</protein>
<accession>A0A6I3W727</accession>
<evidence type="ECO:0000313" key="1">
    <source>
        <dbReference type="EMBL" id="MUF03711.1"/>
    </source>
</evidence>
<dbReference type="Proteomes" id="UP000438196">
    <property type="component" value="Unassembled WGS sequence"/>
</dbReference>
<dbReference type="EMBL" id="WNNK01000003">
    <property type="protein sequence ID" value="MUF03711.1"/>
    <property type="molecule type" value="Genomic_DNA"/>
</dbReference>
<organism evidence="1 2">
    <name type="scientific">Pseudomonas spelaei</name>
    <dbReference type="NCBI Taxonomy" id="1055469"/>
    <lineage>
        <taxon>Bacteria</taxon>
        <taxon>Pseudomonadati</taxon>
        <taxon>Pseudomonadota</taxon>
        <taxon>Gammaproteobacteria</taxon>
        <taxon>Pseudomonadales</taxon>
        <taxon>Pseudomonadaceae</taxon>
        <taxon>Pseudomonas</taxon>
    </lineage>
</organism>
<sequence>MDSKKAHPLTIVPGVRQDKVEYLKSAAQAAPLFLVDYEDDLGLPKGTAFGAAHLHPFSMGDEPFDGFMVTRLVPRDINLLVEYWTLATGQEQNNKTRRIYQGALNDCLHAHEPLSVDSLGAPHIQSFAPLTHGQFLSGPFIQSLQPFLSGALLTLKNHSNSKFAGLCMGSDGAAYLVVHSGVSNLNRALDYCVRTIIGREQTAHRIEHEPVNALAYLTIHLDPDTVAYGKVAQLYDIARRFAWLNRLAISHSIVDFYQTRFDATLMPLVQFHKEHACVEQRAEGGFWHYNSLNRLGQQERFGFITGDTLPSCLFEAGDALKMLEFYQHRLDLECDHKVIQSSACHGRRGIDVLHELGCIHNPISLTQLTRTRTLL</sequence>
<evidence type="ECO:0000313" key="2">
    <source>
        <dbReference type="Proteomes" id="UP000438196"/>
    </source>
</evidence>
<dbReference type="AlphaFoldDB" id="A0A6I3W727"/>
<name>A0A6I3W727_9PSED</name>
<keyword evidence="2" id="KW-1185">Reference proteome</keyword>
<dbReference type="RefSeq" id="WP_155582096.1">
    <property type="nucleotide sequence ID" value="NZ_JBHSTH010000021.1"/>
</dbReference>
<proteinExistence type="predicted"/>
<gene>
    <name evidence="1" type="ORF">GNF76_05165</name>
</gene>
<comment type="caution">
    <text evidence="1">The sequence shown here is derived from an EMBL/GenBank/DDBJ whole genome shotgun (WGS) entry which is preliminary data.</text>
</comment>